<evidence type="ECO:0000256" key="7">
    <source>
        <dbReference type="RuleBase" id="RU003355"/>
    </source>
</evidence>
<dbReference type="InterPro" id="IPR034187">
    <property type="entry name" value="Peptidases_S8_5"/>
</dbReference>
<comment type="similarity">
    <text evidence="1 6 7">Belongs to the peptidase S8 family.</text>
</comment>
<feature type="active site" description="Charge relay system" evidence="6">
    <location>
        <position position="206"/>
    </location>
</feature>
<feature type="active site" description="Charge relay system" evidence="6">
    <location>
        <position position="523"/>
    </location>
</feature>
<feature type="chain" id="PRO_5046499155" evidence="9">
    <location>
        <begin position="21"/>
        <end position="983"/>
    </location>
</feature>
<dbReference type="PROSITE" id="PS00138">
    <property type="entry name" value="SUBTILASE_SER"/>
    <property type="match status" value="1"/>
</dbReference>
<feature type="signal peptide" evidence="9">
    <location>
        <begin position="1"/>
        <end position="20"/>
    </location>
</feature>
<evidence type="ECO:0000259" key="11">
    <source>
        <dbReference type="Pfam" id="PF06280"/>
    </source>
</evidence>
<evidence type="ECO:0000256" key="3">
    <source>
        <dbReference type="ARBA" id="ARBA00022729"/>
    </source>
</evidence>
<keyword evidence="2 6" id="KW-0645">Protease</keyword>
<evidence type="ECO:0000256" key="9">
    <source>
        <dbReference type="SAM" id="SignalP"/>
    </source>
</evidence>
<dbReference type="InterPro" id="IPR015500">
    <property type="entry name" value="Peptidase_S8_subtilisin-rel"/>
</dbReference>
<evidence type="ECO:0000256" key="8">
    <source>
        <dbReference type="SAM" id="Phobius"/>
    </source>
</evidence>
<dbReference type="InterPro" id="IPR023828">
    <property type="entry name" value="Peptidase_S8_Ser-AS"/>
</dbReference>
<name>A0ABR3G1Z0_9AGAR</name>
<keyword evidence="4 6" id="KW-0378">Hydrolase</keyword>
<dbReference type="Gene3D" id="3.40.50.200">
    <property type="entry name" value="Peptidase S8/S53 domain"/>
    <property type="match status" value="2"/>
</dbReference>
<evidence type="ECO:0000256" key="1">
    <source>
        <dbReference type="ARBA" id="ARBA00011073"/>
    </source>
</evidence>
<dbReference type="PROSITE" id="PS00136">
    <property type="entry name" value="SUBTILASE_ASP"/>
    <property type="match status" value="1"/>
</dbReference>
<dbReference type="InterPro" id="IPR022398">
    <property type="entry name" value="Peptidase_S8_His-AS"/>
</dbReference>
<feature type="transmembrane region" description="Helical" evidence="8">
    <location>
        <begin position="906"/>
        <end position="929"/>
    </location>
</feature>
<keyword evidence="3 9" id="KW-0732">Signal</keyword>
<keyword evidence="5 6" id="KW-0720">Serine protease</keyword>
<keyword evidence="13" id="KW-1185">Reference proteome</keyword>
<dbReference type="InterPro" id="IPR036852">
    <property type="entry name" value="Peptidase_S8/S53_dom_sf"/>
</dbReference>
<dbReference type="PANTHER" id="PTHR43806">
    <property type="entry name" value="PEPTIDASE S8"/>
    <property type="match status" value="1"/>
</dbReference>
<keyword evidence="8" id="KW-0472">Membrane</keyword>
<accession>A0ABR3G1Z0</accession>
<evidence type="ECO:0000256" key="6">
    <source>
        <dbReference type="PROSITE-ProRule" id="PRU01240"/>
    </source>
</evidence>
<evidence type="ECO:0000256" key="4">
    <source>
        <dbReference type="ARBA" id="ARBA00022801"/>
    </source>
</evidence>
<reference evidence="12 13" key="1">
    <citation type="submission" date="2024-02" db="EMBL/GenBank/DDBJ databases">
        <title>A draft genome for the cacao thread blight pathogen Marasmius crinis-equi.</title>
        <authorList>
            <person name="Cohen S.P."/>
            <person name="Baruah I.K."/>
            <person name="Amoako-Attah I."/>
            <person name="Bukari Y."/>
            <person name="Meinhardt L.W."/>
            <person name="Bailey B.A."/>
        </authorList>
    </citation>
    <scope>NUCLEOTIDE SEQUENCE [LARGE SCALE GENOMIC DNA]</scope>
    <source>
        <strain evidence="12 13">GH-76</strain>
    </source>
</reference>
<organism evidence="12 13">
    <name type="scientific">Marasmius crinis-equi</name>
    <dbReference type="NCBI Taxonomy" id="585013"/>
    <lineage>
        <taxon>Eukaryota</taxon>
        <taxon>Fungi</taxon>
        <taxon>Dikarya</taxon>
        <taxon>Basidiomycota</taxon>
        <taxon>Agaricomycotina</taxon>
        <taxon>Agaricomycetes</taxon>
        <taxon>Agaricomycetidae</taxon>
        <taxon>Agaricales</taxon>
        <taxon>Marasmiineae</taxon>
        <taxon>Marasmiaceae</taxon>
        <taxon>Marasmius</taxon>
    </lineage>
</organism>
<evidence type="ECO:0000256" key="2">
    <source>
        <dbReference type="ARBA" id="ARBA00022670"/>
    </source>
</evidence>
<feature type="domain" description="C5a peptidase/Subtilisin-like protease SBT2-like Fn3-like" evidence="11">
    <location>
        <begin position="601"/>
        <end position="706"/>
    </location>
</feature>
<dbReference type="CDD" id="cd07489">
    <property type="entry name" value="Peptidases_S8_5"/>
    <property type="match status" value="1"/>
</dbReference>
<dbReference type="PANTHER" id="PTHR43806:SF66">
    <property type="entry name" value="SERIN ENDOPEPTIDASE"/>
    <property type="match status" value="1"/>
</dbReference>
<gene>
    <name evidence="12" type="ORF">V5O48_000242</name>
</gene>
<protein>
    <submittedName>
        <fullName evidence="12">Uncharacterized protein</fullName>
    </submittedName>
</protein>
<evidence type="ECO:0000313" key="13">
    <source>
        <dbReference type="Proteomes" id="UP001465976"/>
    </source>
</evidence>
<evidence type="ECO:0000313" key="12">
    <source>
        <dbReference type="EMBL" id="KAL0581765.1"/>
    </source>
</evidence>
<dbReference type="PRINTS" id="PR00723">
    <property type="entry name" value="SUBTILISIN"/>
</dbReference>
<dbReference type="InterPro" id="IPR023827">
    <property type="entry name" value="Peptidase_S8_Asp-AS"/>
</dbReference>
<dbReference type="InterPro" id="IPR010435">
    <property type="entry name" value="C5a/SBT2-like_Fn3"/>
</dbReference>
<feature type="active site" description="Charge relay system" evidence="6">
    <location>
        <position position="160"/>
    </location>
</feature>
<dbReference type="InterPro" id="IPR000209">
    <property type="entry name" value="Peptidase_S8/S53_dom"/>
</dbReference>
<evidence type="ECO:0000259" key="10">
    <source>
        <dbReference type="Pfam" id="PF00082"/>
    </source>
</evidence>
<dbReference type="Pfam" id="PF00082">
    <property type="entry name" value="Peptidase_S8"/>
    <property type="match status" value="1"/>
</dbReference>
<dbReference type="PROSITE" id="PS51892">
    <property type="entry name" value="SUBTILASE"/>
    <property type="match status" value="1"/>
</dbReference>
<proteinExistence type="inferred from homology"/>
<dbReference type="InterPro" id="IPR050131">
    <property type="entry name" value="Peptidase_S8_subtilisin-like"/>
</dbReference>
<evidence type="ECO:0000256" key="5">
    <source>
        <dbReference type="ARBA" id="ARBA00022825"/>
    </source>
</evidence>
<dbReference type="PROSITE" id="PS00137">
    <property type="entry name" value="SUBTILASE_HIS"/>
    <property type="match status" value="1"/>
</dbReference>
<comment type="caution">
    <text evidence="12">The sequence shown here is derived from an EMBL/GenBank/DDBJ whole genome shotgun (WGS) entry which is preliminary data.</text>
</comment>
<keyword evidence="8" id="KW-0812">Transmembrane</keyword>
<dbReference type="SUPFAM" id="SSF52743">
    <property type="entry name" value="Subtilisin-like"/>
    <property type="match status" value="1"/>
</dbReference>
<keyword evidence="8" id="KW-1133">Transmembrane helix</keyword>
<sequence>MARFTLLSTFLLLATGQVLARLGQTIPNRYFVEFDEGHDVFARDGSPANIHKRMYDTLEARGLRYKKHFEYRTSGVLVGMSVTLENPSDLERLHAIPGIQLIRPVTWSQGPPSSLAKRERFTAYDPKSAPVSDALHYLTGVDKLHAAGVTGKGIKIGIIDTGVDYRNPALGGGLGSGFKVSGGFDYTGDDPDHPKPDLDPEDCDGHGTHVAGIIGANPGVAPFNLTGVAYEAELKAYKVGGCEGGLPTDAIVKALTQAHEDGCDVVNLSLGSPGGWANDPTDSKQKVISKLAAKGMIVVVAAGNEGADGSWYAGSPASGSDSISVANVQAPIVPLQTVTVTLGDEATIDPIVYFDIFPLTNRTDPIPIYALDNSTSFGCKKLPDSVPNLENYVVIAKTGGCSLTTLAKNLRAKGGELALVYGAKRFESLGEQFGDFAGSLIQTADGEFLTKQFITKQKVAITFPKGGALVDFPAPDGGLLSPSSTYGPTFDLDFQPSVGAFGGRILSTVPLAQEAFGIKSGTSMASPYVAGCAALYLQVRGKNAEVARQAKNLFQTTSIPLVVNNSEATLLQTTTVQGAGMIDAYAAAHATTLLSPAQLLLNDTAHFKGTHTFTVKNIDKKEKKYSVDHFPAGTAITIRPGSVQASTGPVELSKSFASVELSTTSFTLAPNQEQTITAKFTPPKGLDPKTLPVYSGFIQVEAEGEGDLGMLHVSYMGVAGSLFDQPVLDTTDELSAGLYALPAIFSGEDKDGQVIVQQKEQTYDLTGKTTPPQLLFRLAFGSRKVDIDLVPPSFELDKIPSPIPVIGKFDNFTFSSRNTETGSTSFLNYTLDNELAFVNGTLVPSGTYKFLISALRVTGDPTNPDHYDYWLSPATTFKFAKDRKNAAEGATDDGEEVGQPLTKKPWFIAIVSLGGFLVVAAAAGGALWLTRRRKSTIRSEAAFVPAMGAYKPLVDENRVGQSHSDTAYYPGALQESHGRYSDH</sequence>
<dbReference type="Pfam" id="PF06280">
    <property type="entry name" value="fn3_5"/>
    <property type="match status" value="1"/>
</dbReference>
<dbReference type="EMBL" id="JBAHYK010000004">
    <property type="protein sequence ID" value="KAL0581765.1"/>
    <property type="molecule type" value="Genomic_DNA"/>
</dbReference>
<feature type="domain" description="Peptidase S8/S53" evidence="10">
    <location>
        <begin position="151"/>
        <end position="564"/>
    </location>
</feature>
<dbReference type="Proteomes" id="UP001465976">
    <property type="component" value="Unassembled WGS sequence"/>
</dbReference>